<evidence type="ECO:0000313" key="3">
    <source>
        <dbReference type="Proteomes" id="UP000887013"/>
    </source>
</evidence>
<protein>
    <submittedName>
        <fullName evidence="2">Uncharacterized protein</fullName>
    </submittedName>
</protein>
<sequence length="306" mass="34173">MLLGPESLERPKNMTLRSTGCTRNFERQPHPQVRSRNQKFLLPPTPPPVRTDQILPPRGKNMPKRTRDSERFISPSKHLTRRAPKANFNSQIKTKPQTDINPDVDVRILDPGVDITTPKYPNEPLPLFFSLTRKGIGDAKDALPPTLLRIAPEQSRTHSNTQTSSANAPRTGIEAPGILQTPTKAQKTCQKSRGDGSAKQPIVKQPPTHPDISGYRKVEPTLQYAAVLLVKTQEHTRINPPPPPQPNGEARYNAGMLKDLFEMIADTSVNRKALVLAFMNSLPALRAAFTDIDRSYIIFEAYCELL</sequence>
<comment type="caution">
    <text evidence="2">The sequence shown here is derived from an EMBL/GenBank/DDBJ whole genome shotgun (WGS) entry which is preliminary data.</text>
</comment>
<evidence type="ECO:0000256" key="1">
    <source>
        <dbReference type="SAM" id="MobiDB-lite"/>
    </source>
</evidence>
<feature type="compositionally biased region" description="Polar residues" evidence="1">
    <location>
        <begin position="180"/>
        <end position="191"/>
    </location>
</feature>
<feature type="compositionally biased region" description="Polar residues" evidence="1">
    <location>
        <begin position="157"/>
        <end position="168"/>
    </location>
</feature>
<proteinExistence type="predicted"/>
<name>A0A8X6NCJ4_NEPPI</name>
<feature type="region of interest" description="Disordered" evidence="1">
    <location>
        <begin position="152"/>
        <end position="215"/>
    </location>
</feature>
<evidence type="ECO:0000313" key="2">
    <source>
        <dbReference type="EMBL" id="GFT06155.1"/>
    </source>
</evidence>
<dbReference type="Proteomes" id="UP000887013">
    <property type="component" value="Unassembled WGS sequence"/>
</dbReference>
<gene>
    <name evidence="2" type="ORF">NPIL_117921</name>
</gene>
<keyword evidence="3" id="KW-1185">Reference proteome</keyword>
<dbReference type="AlphaFoldDB" id="A0A8X6NCJ4"/>
<feature type="region of interest" description="Disordered" evidence="1">
    <location>
        <begin position="1"/>
        <end position="68"/>
    </location>
</feature>
<organism evidence="2 3">
    <name type="scientific">Nephila pilipes</name>
    <name type="common">Giant wood spider</name>
    <name type="synonym">Nephila maculata</name>
    <dbReference type="NCBI Taxonomy" id="299642"/>
    <lineage>
        <taxon>Eukaryota</taxon>
        <taxon>Metazoa</taxon>
        <taxon>Ecdysozoa</taxon>
        <taxon>Arthropoda</taxon>
        <taxon>Chelicerata</taxon>
        <taxon>Arachnida</taxon>
        <taxon>Araneae</taxon>
        <taxon>Araneomorphae</taxon>
        <taxon>Entelegynae</taxon>
        <taxon>Araneoidea</taxon>
        <taxon>Nephilidae</taxon>
        <taxon>Nephila</taxon>
    </lineage>
</organism>
<accession>A0A8X6NCJ4</accession>
<reference evidence="2" key="1">
    <citation type="submission" date="2020-08" db="EMBL/GenBank/DDBJ databases">
        <title>Multicomponent nature underlies the extraordinary mechanical properties of spider dragline silk.</title>
        <authorList>
            <person name="Kono N."/>
            <person name="Nakamura H."/>
            <person name="Mori M."/>
            <person name="Yoshida Y."/>
            <person name="Ohtoshi R."/>
            <person name="Malay A.D."/>
            <person name="Moran D.A.P."/>
            <person name="Tomita M."/>
            <person name="Numata K."/>
            <person name="Arakawa K."/>
        </authorList>
    </citation>
    <scope>NUCLEOTIDE SEQUENCE</scope>
</reference>
<dbReference type="EMBL" id="BMAW01007936">
    <property type="protein sequence ID" value="GFT06155.1"/>
    <property type="molecule type" value="Genomic_DNA"/>
</dbReference>